<feature type="region of interest" description="Disordered" evidence="1">
    <location>
        <begin position="179"/>
        <end position="294"/>
    </location>
</feature>
<dbReference type="InterPro" id="IPR029000">
    <property type="entry name" value="Cyclophilin-like_dom_sf"/>
</dbReference>
<dbReference type="OrthoDB" id="408413at2759"/>
<proteinExistence type="predicted"/>
<dbReference type="Gene3D" id="2.40.100.10">
    <property type="entry name" value="Cyclophilin-like"/>
    <property type="match status" value="1"/>
</dbReference>
<sequence>MSRCRIRIWSPFPLCRVILTQPPFLNPICPNAALLRHGLRTFPSVQSWHISSTRGGSGERLPSNHHVRAVEGGVVAVSLDGSEFAIALDRALDLDRTHQVVGRIHKGKEILATLGDLRTLPDDSPQQRVTVARSGPTNHLGVHEDLDQGAAAGPPKDLGTRLAEASEAARSSVLEALSEGLKRKRKPGGAADEAEDGEEGAEDSGVAAADGNADAAADAGASPSTSGRPAAAAAKAAGPAAKGGSGVAAAAAAAAAAKSRNVKARMLDSMLGDLEGGSEDSDSSSGGRGDEGGD</sequence>
<name>A0A150GP81_GONPE</name>
<dbReference type="STRING" id="33097.A0A150GP81"/>
<reference evidence="4" key="1">
    <citation type="journal article" date="2016" name="Nat. Commun.">
        <title>The Gonium pectorale genome demonstrates co-option of cell cycle regulation during the evolution of multicellularity.</title>
        <authorList>
            <person name="Hanschen E.R."/>
            <person name="Marriage T.N."/>
            <person name="Ferris P.J."/>
            <person name="Hamaji T."/>
            <person name="Toyoda A."/>
            <person name="Fujiyama A."/>
            <person name="Neme R."/>
            <person name="Noguchi H."/>
            <person name="Minakuchi Y."/>
            <person name="Suzuki M."/>
            <person name="Kawai-Toyooka H."/>
            <person name="Smith D.R."/>
            <person name="Sparks H."/>
            <person name="Anderson J."/>
            <person name="Bakaric R."/>
            <person name="Luria V."/>
            <person name="Karger A."/>
            <person name="Kirschner M.W."/>
            <person name="Durand P.M."/>
            <person name="Michod R.E."/>
            <person name="Nozaki H."/>
            <person name="Olson B.J."/>
        </authorList>
    </citation>
    <scope>NUCLEOTIDE SEQUENCE [LARGE SCALE GENOMIC DNA]</scope>
    <source>
        <strain evidence="4">NIES-2863</strain>
    </source>
</reference>
<dbReference type="Proteomes" id="UP000075714">
    <property type="component" value="Unassembled WGS sequence"/>
</dbReference>
<gene>
    <name evidence="3" type="ORF">GPECTOR_12g607</name>
</gene>
<feature type="compositionally biased region" description="Low complexity" evidence="1">
    <location>
        <begin position="247"/>
        <end position="259"/>
    </location>
</feature>
<evidence type="ECO:0000259" key="2">
    <source>
        <dbReference type="Pfam" id="PF00160"/>
    </source>
</evidence>
<organism evidence="3 4">
    <name type="scientific">Gonium pectorale</name>
    <name type="common">Green alga</name>
    <dbReference type="NCBI Taxonomy" id="33097"/>
    <lineage>
        <taxon>Eukaryota</taxon>
        <taxon>Viridiplantae</taxon>
        <taxon>Chlorophyta</taxon>
        <taxon>core chlorophytes</taxon>
        <taxon>Chlorophyceae</taxon>
        <taxon>CS clade</taxon>
        <taxon>Chlamydomonadales</taxon>
        <taxon>Volvocaceae</taxon>
        <taxon>Gonium</taxon>
    </lineage>
</organism>
<keyword evidence="4" id="KW-1185">Reference proteome</keyword>
<dbReference type="EMBL" id="LSYV01000013">
    <property type="protein sequence ID" value="KXZ51643.1"/>
    <property type="molecule type" value="Genomic_DNA"/>
</dbReference>
<accession>A0A150GP81</accession>
<protein>
    <recommendedName>
        <fullName evidence="2">PPIase cyclophilin-type domain-containing protein</fullName>
    </recommendedName>
</protein>
<evidence type="ECO:0000313" key="3">
    <source>
        <dbReference type="EMBL" id="KXZ51643.1"/>
    </source>
</evidence>
<feature type="region of interest" description="Disordered" evidence="1">
    <location>
        <begin position="120"/>
        <end position="165"/>
    </location>
</feature>
<comment type="caution">
    <text evidence="3">The sequence shown here is derived from an EMBL/GenBank/DDBJ whole genome shotgun (WGS) entry which is preliminary data.</text>
</comment>
<evidence type="ECO:0000313" key="4">
    <source>
        <dbReference type="Proteomes" id="UP000075714"/>
    </source>
</evidence>
<feature type="compositionally biased region" description="Low complexity" evidence="1">
    <location>
        <begin position="203"/>
        <end position="240"/>
    </location>
</feature>
<dbReference type="Pfam" id="PF00160">
    <property type="entry name" value="Pro_isomerase"/>
    <property type="match status" value="1"/>
</dbReference>
<feature type="compositionally biased region" description="Acidic residues" evidence="1">
    <location>
        <begin position="192"/>
        <end position="202"/>
    </location>
</feature>
<feature type="domain" description="PPIase cyclophilin-type" evidence="2">
    <location>
        <begin position="80"/>
        <end position="133"/>
    </location>
</feature>
<dbReference type="GO" id="GO:0003755">
    <property type="term" value="F:peptidyl-prolyl cis-trans isomerase activity"/>
    <property type="evidence" value="ECO:0007669"/>
    <property type="project" value="InterPro"/>
</dbReference>
<dbReference type="InterPro" id="IPR002130">
    <property type="entry name" value="Cyclophilin-type_PPIase_dom"/>
</dbReference>
<dbReference type="AlphaFoldDB" id="A0A150GP81"/>
<evidence type="ECO:0000256" key="1">
    <source>
        <dbReference type="SAM" id="MobiDB-lite"/>
    </source>
</evidence>
<dbReference type="SUPFAM" id="SSF50891">
    <property type="entry name" value="Cyclophilin-like"/>
    <property type="match status" value="1"/>
</dbReference>